<dbReference type="PANTHER" id="PTHR43196">
    <property type="entry name" value="SULFATE ADENYLYLTRANSFERASE SUBUNIT 2"/>
    <property type="match status" value="1"/>
</dbReference>
<protein>
    <submittedName>
        <fullName evidence="3">Phosphoadenosine phosphosulfate reductase family protein</fullName>
    </submittedName>
</protein>
<dbReference type="Pfam" id="PF01507">
    <property type="entry name" value="PAPS_reduct"/>
    <property type="match status" value="1"/>
</dbReference>
<dbReference type="RefSeq" id="WP_157007820.1">
    <property type="nucleotide sequence ID" value="NZ_WPOC01000013.1"/>
</dbReference>
<evidence type="ECO:0000313" key="3">
    <source>
        <dbReference type="EMBL" id="MVN15551.1"/>
    </source>
</evidence>
<sequence length="256" mass="29185">MEQDRSGYHAVSLSGGKDSTAMLLMMVERGMRVDAAVYADTGMDLPAMEAHLARVEELSGVPVVRVRPPLSFEHYLLDHEITRGKRAGGRGYGWPRPRARWCTARLKVEPIARHLRAASAGRPVTQYLGIAADEAPRRRRERRGVRYPLAEWGVTEADALDYCRRRELDWEGEYRHFNRLSCWCCPLQSLPDLRALRRRHPDLWSLLSRMDERAWNTFRIGCSVADLERRFASEDAQEGPAGGARTGIDARDKEMP</sequence>
<dbReference type="SUPFAM" id="SSF52402">
    <property type="entry name" value="Adenine nucleotide alpha hydrolases-like"/>
    <property type="match status" value="1"/>
</dbReference>
<dbReference type="AlphaFoldDB" id="A0A6N8II31"/>
<dbReference type="Proteomes" id="UP000468327">
    <property type="component" value="Unassembled WGS sequence"/>
</dbReference>
<organism evidence="3 4">
    <name type="scientific">Gordonibacter urolithinfaciens</name>
    <dbReference type="NCBI Taxonomy" id="1335613"/>
    <lineage>
        <taxon>Bacteria</taxon>
        <taxon>Bacillati</taxon>
        <taxon>Actinomycetota</taxon>
        <taxon>Coriobacteriia</taxon>
        <taxon>Eggerthellales</taxon>
        <taxon>Eggerthellaceae</taxon>
        <taxon>Gordonibacter</taxon>
    </lineage>
</organism>
<evidence type="ECO:0000313" key="4">
    <source>
        <dbReference type="Proteomes" id="UP000468327"/>
    </source>
</evidence>
<comment type="caution">
    <text evidence="3">The sequence shown here is derived from an EMBL/GenBank/DDBJ whole genome shotgun (WGS) entry which is preliminary data.</text>
</comment>
<dbReference type="GO" id="GO:0003824">
    <property type="term" value="F:catalytic activity"/>
    <property type="evidence" value="ECO:0007669"/>
    <property type="project" value="InterPro"/>
</dbReference>
<feature type="domain" description="Phosphoadenosine phosphosulphate reductase" evidence="2">
    <location>
        <begin position="10"/>
        <end position="185"/>
    </location>
</feature>
<dbReference type="Gene3D" id="3.40.50.620">
    <property type="entry name" value="HUPs"/>
    <property type="match status" value="1"/>
</dbReference>
<evidence type="ECO:0000259" key="2">
    <source>
        <dbReference type="Pfam" id="PF01507"/>
    </source>
</evidence>
<dbReference type="EMBL" id="WPOC01000013">
    <property type="protein sequence ID" value="MVN15551.1"/>
    <property type="molecule type" value="Genomic_DNA"/>
</dbReference>
<dbReference type="InterPro" id="IPR002500">
    <property type="entry name" value="PAPS_reduct_dom"/>
</dbReference>
<dbReference type="PANTHER" id="PTHR43196:SF2">
    <property type="entry name" value="PHOSPHOADENOSINE PHOSPHOSULFATE REDUCTASE"/>
    <property type="match status" value="1"/>
</dbReference>
<feature type="region of interest" description="Disordered" evidence="1">
    <location>
        <begin position="233"/>
        <end position="256"/>
    </location>
</feature>
<dbReference type="InterPro" id="IPR014729">
    <property type="entry name" value="Rossmann-like_a/b/a_fold"/>
</dbReference>
<gene>
    <name evidence="3" type="ORF">GO738_09395</name>
</gene>
<dbReference type="InterPro" id="IPR050128">
    <property type="entry name" value="Sulfate_adenylyltrnsfr_sub2"/>
</dbReference>
<keyword evidence="4" id="KW-1185">Reference proteome</keyword>
<evidence type="ECO:0000256" key="1">
    <source>
        <dbReference type="SAM" id="MobiDB-lite"/>
    </source>
</evidence>
<accession>A0A6N8II31</accession>
<name>A0A6N8II31_9ACTN</name>
<proteinExistence type="predicted"/>
<reference evidence="3 4" key="1">
    <citation type="submission" date="2019-11" db="EMBL/GenBank/DDBJ databases">
        <title>Whole genome shotgun sequencing (WGS) data from Adlercreutzia equolifaciens ResAG-91, Eggerthella lenta MRI-F36, MRI-F37, MRI-F40, ResAG-49, ResAG-88, ResAG-121, ResAG-145, and Gordonibacter sp. ResAG-5, ResAG-26, ResAG-43, ResAG-50, ResAG-59.</title>
        <authorList>
            <person name="Stoll D.A."/>
            <person name="Danylec N."/>
            <person name="Franz C.M.A.P."/>
            <person name="Huch M."/>
        </authorList>
    </citation>
    <scope>NUCLEOTIDE SEQUENCE [LARGE SCALE GENOMIC DNA]</scope>
    <source>
        <strain evidence="3 4">ResAG-59</strain>
    </source>
</reference>